<evidence type="ECO:0000313" key="3">
    <source>
        <dbReference type="WBParaSite" id="ASIM_0000989301-mRNA-1"/>
    </source>
</evidence>
<dbReference type="EMBL" id="UYRR01030055">
    <property type="protein sequence ID" value="VDK40806.1"/>
    <property type="molecule type" value="Genomic_DNA"/>
</dbReference>
<reference evidence="3" key="1">
    <citation type="submission" date="2017-02" db="UniProtKB">
        <authorList>
            <consortium name="WormBaseParasite"/>
        </authorList>
    </citation>
    <scope>IDENTIFICATION</scope>
</reference>
<accession>A0A0M3JQE2</accession>
<organism evidence="3">
    <name type="scientific">Anisakis simplex</name>
    <name type="common">Herring worm</name>
    <dbReference type="NCBI Taxonomy" id="6269"/>
    <lineage>
        <taxon>Eukaryota</taxon>
        <taxon>Metazoa</taxon>
        <taxon>Ecdysozoa</taxon>
        <taxon>Nematoda</taxon>
        <taxon>Chromadorea</taxon>
        <taxon>Rhabditida</taxon>
        <taxon>Spirurina</taxon>
        <taxon>Ascaridomorpha</taxon>
        <taxon>Ascaridoidea</taxon>
        <taxon>Anisakidae</taxon>
        <taxon>Anisakis</taxon>
        <taxon>Anisakis simplex complex</taxon>
    </lineage>
</organism>
<sequence>MNTNQTKRLLFGRLPLNKKQMRQNKLKLLRMDHLHKQIRLLSKSNNKAIWYER</sequence>
<evidence type="ECO:0000313" key="2">
    <source>
        <dbReference type="Proteomes" id="UP000267096"/>
    </source>
</evidence>
<proteinExistence type="predicted"/>
<dbReference type="Proteomes" id="UP000267096">
    <property type="component" value="Unassembled WGS sequence"/>
</dbReference>
<dbReference type="WBParaSite" id="ASIM_0000989301-mRNA-1">
    <property type="protein sequence ID" value="ASIM_0000989301-mRNA-1"/>
    <property type="gene ID" value="ASIM_0000989301"/>
</dbReference>
<protein>
    <submittedName>
        <fullName evidence="1 3">Uncharacterized protein</fullName>
    </submittedName>
</protein>
<reference evidence="1 2" key="2">
    <citation type="submission" date="2018-11" db="EMBL/GenBank/DDBJ databases">
        <authorList>
            <consortium name="Pathogen Informatics"/>
        </authorList>
    </citation>
    <scope>NUCLEOTIDE SEQUENCE [LARGE SCALE GENOMIC DNA]</scope>
</reference>
<dbReference type="AlphaFoldDB" id="A0A0M3JQE2"/>
<name>A0A0M3JQE2_ANISI</name>
<keyword evidence="2" id="KW-1185">Reference proteome</keyword>
<evidence type="ECO:0000313" key="1">
    <source>
        <dbReference type="EMBL" id="VDK40806.1"/>
    </source>
</evidence>
<gene>
    <name evidence="1" type="ORF">ASIM_LOCUS9622</name>
</gene>